<dbReference type="AlphaFoldDB" id="A0AA35SVB3"/>
<name>A0AA35SVB3_GEOBA</name>
<proteinExistence type="predicted"/>
<evidence type="ECO:0000313" key="3">
    <source>
        <dbReference type="Proteomes" id="UP001174909"/>
    </source>
</evidence>
<accession>A0AA35SVB3</accession>
<keyword evidence="3" id="KW-1185">Reference proteome</keyword>
<protein>
    <submittedName>
        <fullName evidence="2">Uncharacterized protein</fullName>
    </submittedName>
</protein>
<gene>
    <name evidence="2" type="ORF">GBAR_LOCUS20252</name>
</gene>
<feature type="non-terminal residue" evidence="2">
    <location>
        <position position="329"/>
    </location>
</feature>
<feature type="region of interest" description="Disordered" evidence="1">
    <location>
        <begin position="1"/>
        <end position="29"/>
    </location>
</feature>
<evidence type="ECO:0000313" key="2">
    <source>
        <dbReference type="EMBL" id="CAI8036092.1"/>
    </source>
</evidence>
<comment type="caution">
    <text evidence="2">The sequence shown here is derived from an EMBL/GenBank/DDBJ whole genome shotgun (WGS) entry which is preliminary data.</text>
</comment>
<organism evidence="2 3">
    <name type="scientific">Geodia barretti</name>
    <name type="common">Barrett's horny sponge</name>
    <dbReference type="NCBI Taxonomy" id="519541"/>
    <lineage>
        <taxon>Eukaryota</taxon>
        <taxon>Metazoa</taxon>
        <taxon>Porifera</taxon>
        <taxon>Demospongiae</taxon>
        <taxon>Heteroscleromorpha</taxon>
        <taxon>Tetractinellida</taxon>
        <taxon>Astrophorina</taxon>
        <taxon>Geodiidae</taxon>
        <taxon>Geodia</taxon>
    </lineage>
</organism>
<feature type="compositionally biased region" description="Low complexity" evidence="1">
    <location>
        <begin position="19"/>
        <end position="29"/>
    </location>
</feature>
<evidence type="ECO:0000256" key="1">
    <source>
        <dbReference type="SAM" id="MobiDB-lite"/>
    </source>
</evidence>
<dbReference type="EMBL" id="CASHTH010002846">
    <property type="protein sequence ID" value="CAI8036092.1"/>
    <property type="molecule type" value="Genomic_DNA"/>
</dbReference>
<sequence length="329" mass="36869">QLAHAGSKFSAKKNGRTYSSTTRGSLPLSPLSPRSLSCAELLSWSRRRERRTRHYHRKLRRRISGRLDARILCSVVSGLQTVCQDVGVVCGMGCRREERTACWKSRRHYRKCFEWSVYGDPPAEYFSHSRGGGEGLQQKSNTGGSAVVRGGRRVEEETGVAMVAESHCQTYESIGCDLLDFTERERTSNNVGEGIRATDVHRVRDNRRGNHRCWTTVGRVSYFYFSLPLLPPSFSLQITVCFIEICIRMCSRKEATKKLPRKQEGPKPSPPPEQVGGASESSEQTDEPGEVPVSSKTAAGVVAESPNADKEKKTRKRKRNKVCKESMIV</sequence>
<reference evidence="2" key="1">
    <citation type="submission" date="2023-03" db="EMBL/GenBank/DDBJ databases">
        <authorList>
            <person name="Steffen K."/>
            <person name="Cardenas P."/>
        </authorList>
    </citation>
    <scope>NUCLEOTIDE SEQUENCE</scope>
</reference>
<feature type="region of interest" description="Disordered" evidence="1">
    <location>
        <begin position="257"/>
        <end position="329"/>
    </location>
</feature>
<dbReference type="Proteomes" id="UP001174909">
    <property type="component" value="Unassembled WGS sequence"/>
</dbReference>